<evidence type="ECO:0000256" key="7">
    <source>
        <dbReference type="SAM" id="MobiDB-lite"/>
    </source>
</evidence>
<feature type="compositionally biased region" description="Basic and acidic residues" evidence="7">
    <location>
        <begin position="18"/>
        <end position="29"/>
    </location>
</feature>
<accession>A0A1H0JVD0</accession>
<evidence type="ECO:0000256" key="6">
    <source>
        <dbReference type="SAM" id="Coils"/>
    </source>
</evidence>
<reference evidence="8 9" key="1">
    <citation type="submission" date="2016-10" db="EMBL/GenBank/DDBJ databases">
        <authorList>
            <person name="de Groot N.N."/>
        </authorList>
    </citation>
    <scope>NUCLEOTIDE SEQUENCE [LARGE SCALE GENOMIC DNA]</scope>
    <source>
        <strain evidence="9">P4-7,KCTC 19426,CECT 7604</strain>
    </source>
</reference>
<protein>
    <recommendedName>
        <fullName evidence="3 4">Protein GrpE</fullName>
    </recommendedName>
    <alternativeName>
        <fullName evidence="3">HSP-70 cofactor</fullName>
    </alternativeName>
</protein>
<comment type="subcellular location">
    <subcellularLocation>
        <location evidence="3">Cytoplasm</location>
    </subcellularLocation>
</comment>
<dbReference type="InterPro" id="IPR009012">
    <property type="entry name" value="GrpE_head"/>
</dbReference>
<feature type="compositionally biased region" description="Acidic residues" evidence="7">
    <location>
        <begin position="231"/>
        <end position="246"/>
    </location>
</feature>
<dbReference type="GO" id="GO:0051087">
    <property type="term" value="F:protein-folding chaperone binding"/>
    <property type="evidence" value="ECO:0007669"/>
    <property type="project" value="InterPro"/>
</dbReference>
<organism evidence="8 9">
    <name type="scientific">Nakamurella panacisegetis</name>
    <dbReference type="NCBI Taxonomy" id="1090615"/>
    <lineage>
        <taxon>Bacteria</taxon>
        <taxon>Bacillati</taxon>
        <taxon>Actinomycetota</taxon>
        <taxon>Actinomycetes</taxon>
        <taxon>Nakamurellales</taxon>
        <taxon>Nakamurellaceae</taxon>
        <taxon>Nakamurella</taxon>
    </lineage>
</organism>
<dbReference type="PRINTS" id="PR00773">
    <property type="entry name" value="GRPEPROTEIN"/>
</dbReference>
<dbReference type="Gene3D" id="3.90.20.20">
    <property type="match status" value="1"/>
</dbReference>
<comment type="similarity">
    <text evidence="1 3 5">Belongs to the GrpE family.</text>
</comment>
<dbReference type="SUPFAM" id="SSF51064">
    <property type="entry name" value="Head domain of nucleotide exchange factor GrpE"/>
    <property type="match status" value="1"/>
</dbReference>
<evidence type="ECO:0000256" key="3">
    <source>
        <dbReference type="HAMAP-Rule" id="MF_01151"/>
    </source>
</evidence>
<dbReference type="CDD" id="cd00446">
    <property type="entry name" value="GrpE"/>
    <property type="match status" value="1"/>
</dbReference>
<dbReference type="HAMAP" id="MF_01151">
    <property type="entry name" value="GrpE"/>
    <property type="match status" value="1"/>
</dbReference>
<dbReference type="GO" id="GO:0051082">
    <property type="term" value="F:unfolded protein binding"/>
    <property type="evidence" value="ECO:0007669"/>
    <property type="project" value="TreeGrafter"/>
</dbReference>
<evidence type="ECO:0000256" key="4">
    <source>
        <dbReference type="RuleBase" id="RU000639"/>
    </source>
</evidence>
<keyword evidence="9" id="KW-1185">Reference proteome</keyword>
<dbReference type="GO" id="GO:0042803">
    <property type="term" value="F:protein homodimerization activity"/>
    <property type="evidence" value="ECO:0007669"/>
    <property type="project" value="InterPro"/>
</dbReference>
<dbReference type="Proteomes" id="UP000198741">
    <property type="component" value="Chromosome I"/>
</dbReference>
<evidence type="ECO:0000256" key="1">
    <source>
        <dbReference type="ARBA" id="ARBA00009054"/>
    </source>
</evidence>
<dbReference type="PANTHER" id="PTHR21237:SF23">
    <property type="entry name" value="GRPE PROTEIN HOMOLOG, MITOCHONDRIAL"/>
    <property type="match status" value="1"/>
</dbReference>
<dbReference type="GO" id="GO:0005737">
    <property type="term" value="C:cytoplasm"/>
    <property type="evidence" value="ECO:0007669"/>
    <property type="project" value="UniProtKB-SubCell"/>
</dbReference>
<gene>
    <name evidence="3" type="primary">grpE</name>
    <name evidence="8" type="ORF">SAMN04515671_1057</name>
</gene>
<dbReference type="OrthoDB" id="5191115at2"/>
<evidence type="ECO:0000256" key="5">
    <source>
        <dbReference type="RuleBase" id="RU004478"/>
    </source>
</evidence>
<name>A0A1H0JVD0_9ACTN</name>
<sequence length="246" mass="26125">MSEQNGTTGGGEEPVTINDKRRIDPDTGELRSSGGFFSSPFGRKSDPGDPEEAAQPLPVQTDADLALEAAKQEAAERTADLQRVTAEYANYRKRVDRDRELVVRNAKASVLTEMLTVLDDIDRADRHGDLTGAFKAVADRLIGILTKAGLTQFGAVGDEFDPARHEAVQFATASDVSVQTVTTVMRHGYSLGDKLVRPAVVGVTGPGDDESAGAGDDQSADEPADAGGVDDVIDAEIVDEPVEEQK</sequence>
<feature type="region of interest" description="Disordered" evidence="7">
    <location>
        <begin position="201"/>
        <end position="246"/>
    </location>
</feature>
<dbReference type="STRING" id="1090615.SAMN04515671_1057"/>
<feature type="coiled-coil region" evidence="6">
    <location>
        <begin position="67"/>
        <end position="101"/>
    </location>
</feature>
<proteinExistence type="inferred from homology"/>
<keyword evidence="6" id="KW-0175">Coiled coil</keyword>
<keyword evidence="3" id="KW-0963">Cytoplasm</keyword>
<comment type="subunit">
    <text evidence="3">Homodimer.</text>
</comment>
<dbReference type="AlphaFoldDB" id="A0A1H0JVD0"/>
<keyword evidence="2 3" id="KW-0143">Chaperone</keyword>
<evidence type="ECO:0000256" key="2">
    <source>
        <dbReference type="ARBA" id="ARBA00023186"/>
    </source>
</evidence>
<feature type="region of interest" description="Disordered" evidence="7">
    <location>
        <begin position="1"/>
        <end position="59"/>
    </location>
</feature>
<dbReference type="GO" id="GO:0000774">
    <property type="term" value="F:adenyl-nucleotide exchange factor activity"/>
    <property type="evidence" value="ECO:0007669"/>
    <property type="project" value="InterPro"/>
</dbReference>
<dbReference type="PROSITE" id="PS01071">
    <property type="entry name" value="GRPE"/>
    <property type="match status" value="1"/>
</dbReference>
<dbReference type="InterPro" id="IPR000740">
    <property type="entry name" value="GrpE"/>
</dbReference>
<dbReference type="Pfam" id="PF01025">
    <property type="entry name" value="GrpE"/>
    <property type="match status" value="1"/>
</dbReference>
<dbReference type="PANTHER" id="PTHR21237">
    <property type="entry name" value="GRPE PROTEIN"/>
    <property type="match status" value="1"/>
</dbReference>
<dbReference type="NCBIfam" id="NF010761">
    <property type="entry name" value="PRK14164.1"/>
    <property type="match status" value="1"/>
</dbReference>
<dbReference type="SUPFAM" id="SSF58014">
    <property type="entry name" value="Coiled-coil domain of nucleotide exchange factor GrpE"/>
    <property type="match status" value="1"/>
</dbReference>
<comment type="function">
    <text evidence="3 4">Participates actively in the response to hyperosmotic and heat shock by preventing the aggregation of stress-denatured proteins, in association with DnaK and GrpE. It is the nucleotide exchange factor for DnaK and may function as a thermosensor. Unfolded proteins bind initially to DnaJ; upon interaction with the DnaJ-bound protein, DnaK hydrolyzes its bound ATP, resulting in the formation of a stable complex. GrpE releases ADP from DnaK; ATP binding to DnaK triggers the release of the substrate protein, thus completing the reaction cycle. Several rounds of ATP-dependent interactions between DnaJ, DnaK and GrpE are required for fully efficient folding.</text>
</comment>
<dbReference type="GO" id="GO:0006457">
    <property type="term" value="P:protein folding"/>
    <property type="evidence" value="ECO:0007669"/>
    <property type="project" value="InterPro"/>
</dbReference>
<dbReference type="Gene3D" id="2.30.22.10">
    <property type="entry name" value="Head domain of nucleotide exchange factor GrpE"/>
    <property type="match status" value="1"/>
</dbReference>
<keyword evidence="3 4" id="KW-0346">Stress response</keyword>
<evidence type="ECO:0000313" key="8">
    <source>
        <dbReference type="EMBL" id="SDO47564.1"/>
    </source>
</evidence>
<feature type="compositionally biased region" description="Low complexity" evidence="7">
    <location>
        <begin position="32"/>
        <end position="42"/>
    </location>
</feature>
<evidence type="ECO:0000313" key="9">
    <source>
        <dbReference type="Proteomes" id="UP000198741"/>
    </source>
</evidence>
<dbReference type="InterPro" id="IPR013805">
    <property type="entry name" value="GrpE_CC"/>
</dbReference>
<dbReference type="EMBL" id="LT629710">
    <property type="protein sequence ID" value="SDO47564.1"/>
    <property type="molecule type" value="Genomic_DNA"/>
</dbReference>